<dbReference type="EMBL" id="JAPWTK010000023">
    <property type="protein sequence ID" value="KAJ8957393.1"/>
    <property type="molecule type" value="Genomic_DNA"/>
</dbReference>
<feature type="compositionally biased region" description="Polar residues" evidence="1">
    <location>
        <begin position="214"/>
        <end position="225"/>
    </location>
</feature>
<accession>A0AAV8Z2V1</accession>
<dbReference type="Proteomes" id="UP001162162">
    <property type="component" value="Unassembled WGS sequence"/>
</dbReference>
<proteinExistence type="predicted"/>
<sequence>MKTWTGDQQETTLSSCHMCNIHDVSSFKRTLNIDDCHKLLLSNEAIETKLALEKAKDYHYKEILDFLRKILVDIRKIIFHEEKNQRQISIFSNSQEEVVTKREKRRVASEISIGSLEAWEHYLEKKAQEEKAVSVEKSEISKKEEAQKQEEEKELDSILEGDVQEEGDNNQGVLNSSNRKSNTLESEVEPNKECDRNSTTESEVYTFVGDKDTGTVSNRSYSGDENMNEKESRNWKDNNKYSITNIVDAINDEIHLEESSNKPKIVDVVYKKKEN</sequence>
<gene>
    <name evidence="2" type="ORF">NQ318_004873</name>
</gene>
<organism evidence="2 3">
    <name type="scientific">Aromia moschata</name>
    <dbReference type="NCBI Taxonomy" id="1265417"/>
    <lineage>
        <taxon>Eukaryota</taxon>
        <taxon>Metazoa</taxon>
        <taxon>Ecdysozoa</taxon>
        <taxon>Arthropoda</taxon>
        <taxon>Hexapoda</taxon>
        <taxon>Insecta</taxon>
        <taxon>Pterygota</taxon>
        <taxon>Neoptera</taxon>
        <taxon>Endopterygota</taxon>
        <taxon>Coleoptera</taxon>
        <taxon>Polyphaga</taxon>
        <taxon>Cucujiformia</taxon>
        <taxon>Chrysomeloidea</taxon>
        <taxon>Cerambycidae</taxon>
        <taxon>Cerambycinae</taxon>
        <taxon>Callichromatini</taxon>
        <taxon>Aromia</taxon>
    </lineage>
</organism>
<feature type="compositionally biased region" description="Basic and acidic residues" evidence="1">
    <location>
        <begin position="189"/>
        <end position="198"/>
    </location>
</feature>
<feature type="region of interest" description="Disordered" evidence="1">
    <location>
        <begin position="133"/>
        <end position="232"/>
    </location>
</feature>
<name>A0AAV8Z2V1_9CUCU</name>
<feature type="compositionally biased region" description="Polar residues" evidence="1">
    <location>
        <begin position="169"/>
        <end position="185"/>
    </location>
</feature>
<evidence type="ECO:0000256" key="1">
    <source>
        <dbReference type="SAM" id="MobiDB-lite"/>
    </source>
</evidence>
<feature type="compositionally biased region" description="Acidic residues" evidence="1">
    <location>
        <begin position="152"/>
        <end position="168"/>
    </location>
</feature>
<evidence type="ECO:0000313" key="3">
    <source>
        <dbReference type="Proteomes" id="UP001162162"/>
    </source>
</evidence>
<feature type="compositionally biased region" description="Basic and acidic residues" evidence="1">
    <location>
        <begin position="133"/>
        <end position="151"/>
    </location>
</feature>
<protein>
    <submittedName>
        <fullName evidence="2">Uncharacterized protein</fullName>
    </submittedName>
</protein>
<keyword evidence="3" id="KW-1185">Reference proteome</keyword>
<comment type="caution">
    <text evidence="2">The sequence shown here is derived from an EMBL/GenBank/DDBJ whole genome shotgun (WGS) entry which is preliminary data.</text>
</comment>
<reference evidence="2" key="1">
    <citation type="journal article" date="2023" name="Insect Mol. Biol.">
        <title>Genome sequencing provides insights into the evolution of gene families encoding plant cell wall-degrading enzymes in longhorned beetles.</title>
        <authorList>
            <person name="Shin N.R."/>
            <person name="Okamura Y."/>
            <person name="Kirsch R."/>
            <person name="Pauchet Y."/>
        </authorList>
    </citation>
    <scope>NUCLEOTIDE SEQUENCE</scope>
    <source>
        <strain evidence="2">AMC_N1</strain>
    </source>
</reference>
<evidence type="ECO:0000313" key="2">
    <source>
        <dbReference type="EMBL" id="KAJ8957393.1"/>
    </source>
</evidence>
<dbReference type="AlphaFoldDB" id="A0AAV8Z2V1"/>